<dbReference type="InterPro" id="IPR025048">
    <property type="entry name" value="DUF3987"/>
</dbReference>
<reference evidence="4" key="1">
    <citation type="journal article" date="2019" name="Int. J. Syst. Evol. Microbiol.">
        <title>The Global Catalogue of Microorganisms (GCM) 10K type strain sequencing project: providing services to taxonomists for standard genome sequencing and annotation.</title>
        <authorList>
            <consortium name="The Broad Institute Genomics Platform"/>
            <consortium name="The Broad Institute Genome Sequencing Center for Infectious Disease"/>
            <person name="Wu L."/>
            <person name="Ma J."/>
        </authorList>
    </citation>
    <scope>NUCLEOTIDE SEQUENCE [LARGE SCALE GENOMIC DNA]</scope>
    <source>
        <strain evidence="4">CGMCC 4.7367</strain>
    </source>
</reference>
<accession>A0ABQ3MGJ3</accession>
<dbReference type="Pfam" id="PF13148">
    <property type="entry name" value="DUF3987"/>
    <property type="match status" value="1"/>
</dbReference>
<keyword evidence="4" id="KW-1185">Reference proteome</keyword>
<keyword evidence="1" id="KW-0175">Coiled coil</keyword>
<gene>
    <name evidence="3" type="ORF">GCM10017774_42650</name>
</gene>
<comment type="caution">
    <text evidence="3">The sequence shown here is derived from an EMBL/GenBank/DDBJ whole genome shotgun (WGS) entry which is preliminary data.</text>
</comment>
<dbReference type="Proteomes" id="UP000605568">
    <property type="component" value="Unassembled WGS sequence"/>
</dbReference>
<evidence type="ECO:0000256" key="2">
    <source>
        <dbReference type="SAM" id="MobiDB-lite"/>
    </source>
</evidence>
<sequence>MNATNMQPHDSGAARVLRAVPDEPGQFGDGWEQPVPLTAAQRALPPFPVHVLPGWMADMVSAVTEFTQTPPDLAGCVALSALSTAAGGRITTRIRHGWTQPVNLFVIVALPPGSRKSDVFAAMAGPIRAAQAELVDLALPRIEEARVQKAVAEREAEKLEKKASTADAVSIGMAGDAALRAQEIVIPARPRLVVDDVTAEKAASIMAEQGGRLAVLAPEGGIVSNIAGRYSGTPNYEVFLRGHAGEYLEVDRQGRESDVIEHAYLTLGLVVQPQIVRDLGQIKAAKERGLLGRFLYSLPVSTVGHRAIRVPEIPDHVAADYRARIGGLTLQLAMWSAPEVVDFSAAADEAMFELQTEIEPRLGPGDAWHHIADWAGKYAGTVARLAGLLHLADRPADAWHHEIGVSTFARARELGSYFLAHALGAFDHMGKDESYDDARALLTWIASDRVAQFTRRDAHRANRKRFASASEVGSALELLEEHGHIRQLPLPERQGVGRKPSPTYLAHPVHLSADPGQFGQNGQNHE</sequence>
<protein>
    <recommendedName>
        <fullName evidence="5">DUF3987 domain-containing protein</fullName>
    </recommendedName>
</protein>
<organism evidence="3 4">
    <name type="scientific">Lentzea cavernae</name>
    <dbReference type="NCBI Taxonomy" id="2020703"/>
    <lineage>
        <taxon>Bacteria</taxon>
        <taxon>Bacillati</taxon>
        <taxon>Actinomycetota</taxon>
        <taxon>Actinomycetes</taxon>
        <taxon>Pseudonocardiales</taxon>
        <taxon>Pseudonocardiaceae</taxon>
        <taxon>Lentzea</taxon>
    </lineage>
</organism>
<feature type="region of interest" description="Disordered" evidence="2">
    <location>
        <begin position="487"/>
        <end position="526"/>
    </location>
</feature>
<name>A0ABQ3MGJ3_9PSEU</name>
<dbReference type="EMBL" id="BNAR01000006">
    <property type="protein sequence ID" value="GHH43984.1"/>
    <property type="molecule type" value="Genomic_DNA"/>
</dbReference>
<evidence type="ECO:0000313" key="4">
    <source>
        <dbReference type="Proteomes" id="UP000605568"/>
    </source>
</evidence>
<evidence type="ECO:0000313" key="3">
    <source>
        <dbReference type="EMBL" id="GHH43984.1"/>
    </source>
</evidence>
<dbReference type="RefSeq" id="WP_191300152.1">
    <property type="nucleotide sequence ID" value="NZ_BNAR01000006.1"/>
</dbReference>
<evidence type="ECO:0008006" key="5">
    <source>
        <dbReference type="Google" id="ProtNLM"/>
    </source>
</evidence>
<evidence type="ECO:0000256" key="1">
    <source>
        <dbReference type="SAM" id="Coils"/>
    </source>
</evidence>
<feature type="coiled-coil region" evidence="1">
    <location>
        <begin position="142"/>
        <end position="169"/>
    </location>
</feature>
<proteinExistence type="predicted"/>